<dbReference type="Pfam" id="PF01926">
    <property type="entry name" value="MMR_HSR1"/>
    <property type="match status" value="1"/>
</dbReference>
<reference evidence="3" key="1">
    <citation type="submission" date="2025-08" db="UniProtKB">
        <authorList>
            <consortium name="RefSeq"/>
        </authorList>
    </citation>
    <scope>IDENTIFICATION</scope>
    <source>
        <tissue evidence="3">Gonads</tissue>
    </source>
</reference>
<dbReference type="SUPFAM" id="SSF52540">
    <property type="entry name" value="P-loop containing nucleoside triphosphate hydrolases"/>
    <property type="match status" value="1"/>
</dbReference>
<dbReference type="GO" id="GO:0005525">
    <property type="term" value="F:GTP binding"/>
    <property type="evidence" value="ECO:0007669"/>
    <property type="project" value="InterPro"/>
</dbReference>
<proteinExistence type="predicted"/>
<evidence type="ECO:0000259" key="1">
    <source>
        <dbReference type="Pfam" id="PF01926"/>
    </source>
</evidence>
<dbReference type="STRING" id="7574.A0A1S3IC33"/>
<dbReference type="PANTHER" id="PTHR14241:SF32">
    <property type="entry name" value="VWFA DOMAIN-CONTAINING PROTEIN-RELATED"/>
    <property type="match status" value="1"/>
</dbReference>
<dbReference type="InterPro" id="IPR006073">
    <property type="entry name" value="GTP-bd"/>
</dbReference>
<dbReference type="AlphaFoldDB" id="A0A1S3IC33"/>
<keyword evidence="2" id="KW-1185">Reference proteome</keyword>
<organism evidence="2 3">
    <name type="scientific">Lingula anatina</name>
    <name type="common">Brachiopod</name>
    <name type="synonym">Lingula unguis</name>
    <dbReference type="NCBI Taxonomy" id="7574"/>
    <lineage>
        <taxon>Eukaryota</taxon>
        <taxon>Metazoa</taxon>
        <taxon>Spiralia</taxon>
        <taxon>Lophotrochozoa</taxon>
        <taxon>Brachiopoda</taxon>
        <taxon>Linguliformea</taxon>
        <taxon>Lingulata</taxon>
        <taxon>Lingulida</taxon>
        <taxon>Linguloidea</taxon>
        <taxon>Lingulidae</taxon>
        <taxon>Lingula</taxon>
    </lineage>
</organism>
<evidence type="ECO:0000313" key="3">
    <source>
        <dbReference type="RefSeq" id="XP_013395802.1"/>
    </source>
</evidence>
<name>A0A1S3IC33_LINAN</name>
<dbReference type="KEGG" id="lak:106162915"/>
<sequence length="297" mass="32474">MADAADSELPNAWRKCHGWDGESVKALANRVLQYEPPYGVKRARILLTGTVGSGKSSFFNGVKSVFRNRIATQAMTGASARSLTTKFRTYEIRATDGTPLKFQLCDTPGLEDGQGLEPVDFQFLLDGNVPDGFQCHPNTRITTNIPGFVKTPNISNSIHCLAFVIDAATVSVISETIKKKLVDIKDLALSKNIPCLILLTKVDKVSQIADVDLSKVYLSKALQDKVKQVADLLGLPESQVLLVKNYCKEVELDASVDVLTLTAIQRMLGCADDYFDELASQQCSDNFENVQLGLQAI</sequence>
<dbReference type="InParanoid" id="A0A1S3IC33"/>
<feature type="domain" description="G" evidence="1">
    <location>
        <begin position="44"/>
        <end position="201"/>
    </location>
</feature>
<dbReference type="RefSeq" id="XP_013395802.1">
    <property type="nucleotide sequence ID" value="XM_013540348.1"/>
</dbReference>
<dbReference type="CDD" id="cd00882">
    <property type="entry name" value="Ras_like_GTPase"/>
    <property type="match status" value="1"/>
</dbReference>
<dbReference type="GeneID" id="106162915"/>
<evidence type="ECO:0000313" key="2">
    <source>
        <dbReference type="Proteomes" id="UP000085678"/>
    </source>
</evidence>
<protein>
    <submittedName>
        <fullName evidence="3">Interferon-induced protein 44-like</fullName>
    </submittedName>
</protein>
<dbReference type="OrthoDB" id="9984961at2759"/>
<dbReference type="Gene3D" id="3.40.50.300">
    <property type="entry name" value="P-loop containing nucleotide triphosphate hydrolases"/>
    <property type="match status" value="1"/>
</dbReference>
<dbReference type="InterPro" id="IPR027417">
    <property type="entry name" value="P-loop_NTPase"/>
</dbReference>
<accession>A0A1S3IC33</accession>
<dbReference type="PANTHER" id="PTHR14241">
    <property type="entry name" value="INTERFERON-INDUCED PROTEIN 44"/>
    <property type="match status" value="1"/>
</dbReference>
<dbReference type="Proteomes" id="UP000085678">
    <property type="component" value="Unplaced"/>
</dbReference>
<gene>
    <name evidence="3" type="primary">LOC106162915</name>
</gene>